<feature type="domain" description="PpiC" evidence="6">
    <location>
        <begin position="33"/>
        <end position="122"/>
    </location>
</feature>
<evidence type="ECO:0000256" key="5">
    <source>
        <dbReference type="PROSITE-ProRule" id="PRU00278"/>
    </source>
</evidence>
<evidence type="ECO:0000313" key="7">
    <source>
        <dbReference type="EMBL" id="CZF78392.1"/>
    </source>
</evidence>
<gene>
    <name evidence="7" type="primary">cbf2</name>
    <name evidence="7" type="ORF">GCE9029_00809</name>
</gene>
<evidence type="ECO:0000256" key="1">
    <source>
        <dbReference type="ARBA" id="ARBA00000971"/>
    </source>
</evidence>
<dbReference type="STRING" id="1796497.GCE9029_00809"/>
<reference evidence="8" key="1">
    <citation type="submission" date="2016-02" db="EMBL/GenBank/DDBJ databases">
        <authorList>
            <person name="Rodrigo-Torres Lidia"/>
            <person name="Arahal R.David."/>
        </authorList>
    </citation>
    <scope>NUCLEOTIDE SEQUENCE [LARGE SCALE GENOMIC DNA]</scope>
    <source>
        <strain evidence="8">CECT 9029</strain>
    </source>
</reference>
<keyword evidence="5 7" id="KW-0413">Isomerase</keyword>
<evidence type="ECO:0000256" key="4">
    <source>
        <dbReference type="ARBA" id="ARBA00023110"/>
    </source>
</evidence>
<dbReference type="SUPFAM" id="SSF54534">
    <property type="entry name" value="FKBP-like"/>
    <property type="match status" value="1"/>
</dbReference>
<name>A0A128EUX1_9GAMM</name>
<dbReference type="PROSITE" id="PS51257">
    <property type="entry name" value="PROKAR_LIPOPROTEIN"/>
    <property type="match status" value="1"/>
</dbReference>
<dbReference type="OrthoDB" id="9812372at2"/>
<organism evidence="7 8">
    <name type="scientific">Grimontia celer</name>
    <dbReference type="NCBI Taxonomy" id="1796497"/>
    <lineage>
        <taxon>Bacteria</taxon>
        <taxon>Pseudomonadati</taxon>
        <taxon>Pseudomonadota</taxon>
        <taxon>Gammaproteobacteria</taxon>
        <taxon>Vibrionales</taxon>
        <taxon>Vibrionaceae</taxon>
        <taxon>Grimontia</taxon>
    </lineage>
</organism>
<dbReference type="PANTHER" id="PTHR47245">
    <property type="entry name" value="PEPTIDYLPROLYL ISOMERASE"/>
    <property type="match status" value="1"/>
</dbReference>
<dbReference type="InterPro" id="IPR000297">
    <property type="entry name" value="PPIase_PpiC"/>
</dbReference>
<dbReference type="PANTHER" id="PTHR47245:SF2">
    <property type="entry name" value="PEPTIDYL-PROLYL CIS-TRANS ISOMERASE HP_0175-RELATED"/>
    <property type="match status" value="1"/>
</dbReference>
<dbReference type="EC" id="5.2.1.8" evidence="3"/>
<protein>
    <recommendedName>
        <fullName evidence="3">peptidylprolyl isomerase</fullName>
        <ecNumber evidence="3">5.2.1.8</ecNumber>
    </recommendedName>
</protein>
<dbReference type="Gene3D" id="3.10.50.40">
    <property type="match status" value="1"/>
</dbReference>
<dbReference type="GO" id="GO:0003755">
    <property type="term" value="F:peptidyl-prolyl cis-trans isomerase activity"/>
    <property type="evidence" value="ECO:0007669"/>
    <property type="project" value="UniProtKB-KW"/>
</dbReference>
<proteinExistence type="inferred from homology"/>
<dbReference type="InterPro" id="IPR046357">
    <property type="entry name" value="PPIase_dom_sf"/>
</dbReference>
<dbReference type="RefSeq" id="WP_062661131.1">
    <property type="nucleotide sequence ID" value="NZ_FIZX01000001.1"/>
</dbReference>
<sequence length="152" mass="17447">MKFNFLIVLFFLVGCASTSNESVKKVRFADVYHIMVMTEKDAKDVYAELQLLDKGEQFVAFKKLAENVSIDTASAGNGGKLDTIYEGMMDLEFEQHVFSSQKSEVIPEFKSFLGWHVIYVEKFYERDVYDICENEAASHESGERTLYSIYCL</sequence>
<dbReference type="Proteomes" id="UP000071641">
    <property type="component" value="Unassembled WGS sequence"/>
</dbReference>
<dbReference type="InterPro" id="IPR050245">
    <property type="entry name" value="PrsA_foldase"/>
</dbReference>
<dbReference type="Pfam" id="PF00639">
    <property type="entry name" value="Rotamase"/>
    <property type="match status" value="1"/>
</dbReference>
<accession>A0A128EUX1</accession>
<keyword evidence="4 5" id="KW-0697">Rotamase</keyword>
<keyword evidence="8" id="KW-1185">Reference proteome</keyword>
<evidence type="ECO:0000256" key="2">
    <source>
        <dbReference type="ARBA" id="ARBA00007656"/>
    </source>
</evidence>
<comment type="catalytic activity">
    <reaction evidence="1">
        <text>[protein]-peptidylproline (omega=180) = [protein]-peptidylproline (omega=0)</text>
        <dbReference type="Rhea" id="RHEA:16237"/>
        <dbReference type="Rhea" id="RHEA-COMP:10747"/>
        <dbReference type="Rhea" id="RHEA-COMP:10748"/>
        <dbReference type="ChEBI" id="CHEBI:83833"/>
        <dbReference type="ChEBI" id="CHEBI:83834"/>
        <dbReference type="EC" id="5.2.1.8"/>
    </reaction>
</comment>
<dbReference type="EMBL" id="FIZX01000001">
    <property type="protein sequence ID" value="CZF78392.1"/>
    <property type="molecule type" value="Genomic_DNA"/>
</dbReference>
<dbReference type="AlphaFoldDB" id="A0A128EUX1"/>
<evidence type="ECO:0000256" key="3">
    <source>
        <dbReference type="ARBA" id="ARBA00013194"/>
    </source>
</evidence>
<dbReference type="PROSITE" id="PS50198">
    <property type="entry name" value="PPIC_PPIASE_2"/>
    <property type="match status" value="1"/>
</dbReference>
<comment type="similarity">
    <text evidence="2">Belongs to the PpiC/parvulin rotamase family.</text>
</comment>
<evidence type="ECO:0000259" key="6">
    <source>
        <dbReference type="PROSITE" id="PS50198"/>
    </source>
</evidence>
<evidence type="ECO:0000313" key="8">
    <source>
        <dbReference type="Proteomes" id="UP000071641"/>
    </source>
</evidence>